<gene>
    <name evidence="2" type="ORF">MEDL_56505</name>
</gene>
<dbReference type="SUPFAM" id="SSF48726">
    <property type="entry name" value="Immunoglobulin"/>
    <property type="match status" value="1"/>
</dbReference>
<name>A0A8S3UDX3_MYTED</name>
<dbReference type="InterPro" id="IPR036179">
    <property type="entry name" value="Ig-like_dom_sf"/>
</dbReference>
<keyword evidence="1" id="KW-0472">Membrane</keyword>
<comment type="caution">
    <text evidence="2">The sequence shown here is derived from an EMBL/GenBank/DDBJ whole genome shotgun (WGS) entry which is preliminary data.</text>
</comment>
<dbReference type="Gene3D" id="2.60.40.10">
    <property type="entry name" value="Immunoglobulins"/>
    <property type="match status" value="1"/>
</dbReference>
<organism evidence="2 3">
    <name type="scientific">Mytilus edulis</name>
    <name type="common">Blue mussel</name>
    <dbReference type="NCBI Taxonomy" id="6550"/>
    <lineage>
        <taxon>Eukaryota</taxon>
        <taxon>Metazoa</taxon>
        <taxon>Spiralia</taxon>
        <taxon>Lophotrochozoa</taxon>
        <taxon>Mollusca</taxon>
        <taxon>Bivalvia</taxon>
        <taxon>Autobranchia</taxon>
        <taxon>Pteriomorphia</taxon>
        <taxon>Mytilida</taxon>
        <taxon>Mytiloidea</taxon>
        <taxon>Mytilidae</taxon>
        <taxon>Mytilinae</taxon>
        <taxon>Mytilus</taxon>
    </lineage>
</organism>
<dbReference type="Proteomes" id="UP000683360">
    <property type="component" value="Unassembled WGS sequence"/>
</dbReference>
<dbReference type="EMBL" id="CAJPWZ010002737">
    <property type="protein sequence ID" value="CAG2244447.1"/>
    <property type="molecule type" value="Genomic_DNA"/>
</dbReference>
<evidence type="ECO:0000256" key="1">
    <source>
        <dbReference type="SAM" id="Phobius"/>
    </source>
</evidence>
<proteinExistence type="predicted"/>
<reference evidence="2" key="1">
    <citation type="submission" date="2021-03" db="EMBL/GenBank/DDBJ databases">
        <authorList>
            <person name="Bekaert M."/>
        </authorList>
    </citation>
    <scope>NUCLEOTIDE SEQUENCE</scope>
</reference>
<sequence length="338" mass="38485">MTGTTVNLRCSVESNLKISLQFDCLNISIRKTKLSKDIIMQVSIPLKANINLDMEICTCVVQYKKYKATTSIRLNISSESNGNLSILAIRQSSYSDSGCYSCNAWNTKGETQYWSNKTTSVVVNAAPVIIRTYTYYDTLPTFSVIYFANPVANIPQWFKYKSLLIDSSGFSIHNIRRNISFEIYGKLTQQTIYSSNLSMEEQRPGKFTVILSNDYGKVRTTFNWKPDKPGQLFLFGLLVLTGMLVFILTAGVIAVVTKIKSTIGDSNFKQYQPNNRRAIYYAAPEEENTPQVYHRTDPEYDEPSPGHYMEISDINVDRNSSTTDYNQYEIAHDYIELE</sequence>
<accession>A0A8S3UDX3</accession>
<evidence type="ECO:0000313" key="2">
    <source>
        <dbReference type="EMBL" id="CAG2244447.1"/>
    </source>
</evidence>
<evidence type="ECO:0000313" key="3">
    <source>
        <dbReference type="Proteomes" id="UP000683360"/>
    </source>
</evidence>
<protein>
    <recommendedName>
        <fullName evidence="4">Ig-like domain-containing protein</fullName>
    </recommendedName>
</protein>
<dbReference type="AlphaFoldDB" id="A0A8S3UDX3"/>
<keyword evidence="1" id="KW-0812">Transmembrane</keyword>
<keyword evidence="1" id="KW-1133">Transmembrane helix</keyword>
<dbReference type="InterPro" id="IPR013783">
    <property type="entry name" value="Ig-like_fold"/>
</dbReference>
<feature type="transmembrane region" description="Helical" evidence="1">
    <location>
        <begin position="232"/>
        <end position="256"/>
    </location>
</feature>
<keyword evidence="3" id="KW-1185">Reference proteome</keyword>
<dbReference type="OrthoDB" id="6178204at2759"/>
<evidence type="ECO:0008006" key="4">
    <source>
        <dbReference type="Google" id="ProtNLM"/>
    </source>
</evidence>